<accession>A0A1I4XQF0</accession>
<dbReference type="Proteomes" id="UP000181899">
    <property type="component" value="Unassembled WGS sequence"/>
</dbReference>
<keyword evidence="3" id="KW-1185">Reference proteome</keyword>
<feature type="signal peptide" evidence="1">
    <location>
        <begin position="1"/>
        <end position="31"/>
    </location>
</feature>
<proteinExistence type="predicted"/>
<evidence type="ECO:0000313" key="3">
    <source>
        <dbReference type="Proteomes" id="UP000181899"/>
    </source>
</evidence>
<dbReference type="AlphaFoldDB" id="A0A1I4XQF0"/>
<dbReference type="RefSeq" id="WP_074908877.1">
    <property type="nucleotide sequence ID" value="NZ_FOVK01000001.1"/>
</dbReference>
<dbReference type="EMBL" id="FOVK01000001">
    <property type="protein sequence ID" value="SFN27489.1"/>
    <property type="molecule type" value="Genomic_DNA"/>
</dbReference>
<dbReference type="PROSITE" id="PS51257">
    <property type="entry name" value="PROKAR_LIPOPROTEIN"/>
    <property type="match status" value="1"/>
</dbReference>
<protein>
    <submittedName>
        <fullName evidence="2">Uncharacterized protein</fullName>
    </submittedName>
</protein>
<dbReference type="OrthoDB" id="2872333at2"/>
<feature type="chain" id="PRO_5039405558" evidence="1">
    <location>
        <begin position="32"/>
        <end position="138"/>
    </location>
</feature>
<name>A0A1I4XQF0_9CLOT</name>
<gene>
    <name evidence="2" type="ORF">SAMN04488695_10195</name>
</gene>
<keyword evidence="1" id="KW-0732">Signal</keyword>
<sequence>MTYKSKNHICFTALLLFAALSFLFLSGCSSKGSEEDTASYRVTIENQSETEVYEISYSKGGEASEAGGGMYADGTPIKKGDDFSFTFSEEPGTLNLKFHDKEKEVIAVSSITPAFNEKRESTLLLISADGKLTLLHEN</sequence>
<evidence type="ECO:0000256" key="1">
    <source>
        <dbReference type="SAM" id="SignalP"/>
    </source>
</evidence>
<evidence type="ECO:0000313" key="2">
    <source>
        <dbReference type="EMBL" id="SFN27489.1"/>
    </source>
</evidence>
<organism evidence="2 3">
    <name type="scientific">Proteiniclasticum ruminis</name>
    <dbReference type="NCBI Taxonomy" id="398199"/>
    <lineage>
        <taxon>Bacteria</taxon>
        <taxon>Bacillati</taxon>
        <taxon>Bacillota</taxon>
        <taxon>Clostridia</taxon>
        <taxon>Eubacteriales</taxon>
        <taxon>Clostridiaceae</taxon>
        <taxon>Proteiniclasticum</taxon>
    </lineage>
</organism>
<reference evidence="2 3" key="1">
    <citation type="submission" date="2016-10" db="EMBL/GenBank/DDBJ databases">
        <authorList>
            <person name="de Groot N.N."/>
        </authorList>
    </citation>
    <scope>NUCLEOTIDE SEQUENCE [LARGE SCALE GENOMIC DNA]</scope>
    <source>
        <strain evidence="2 3">ML2</strain>
    </source>
</reference>